<dbReference type="RefSeq" id="WP_014611675.1">
    <property type="nucleotide sequence ID" value="NZ_CP091834.1"/>
</dbReference>
<feature type="coiled-coil region" evidence="1">
    <location>
        <begin position="229"/>
        <end position="256"/>
    </location>
</feature>
<accession>A0AAE4Q4Y6</accession>
<gene>
    <name evidence="3" type="ORF">QM089_23175</name>
</gene>
<dbReference type="Gene3D" id="3.90.320.10">
    <property type="match status" value="1"/>
</dbReference>
<evidence type="ECO:0000256" key="1">
    <source>
        <dbReference type="SAM" id="Coils"/>
    </source>
</evidence>
<dbReference type="InterPro" id="IPR017482">
    <property type="entry name" value="Lambda-type_endonuclease"/>
</dbReference>
<dbReference type="AlphaFoldDB" id="A0AAE4Q4Y6"/>
<evidence type="ECO:0000259" key="2">
    <source>
        <dbReference type="Pfam" id="PF09588"/>
    </source>
</evidence>
<organism evidence="3 4">
    <name type="scientific">Shewanella xiamenensis</name>
    <dbReference type="NCBI Taxonomy" id="332186"/>
    <lineage>
        <taxon>Bacteria</taxon>
        <taxon>Pseudomonadati</taxon>
        <taxon>Pseudomonadota</taxon>
        <taxon>Gammaproteobacteria</taxon>
        <taxon>Alteromonadales</taxon>
        <taxon>Shewanellaceae</taxon>
        <taxon>Shewanella</taxon>
    </lineage>
</organism>
<reference evidence="3" key="1">
    <citation type="submission" date="2023-05" db="EMBL/GenBank/DDBJ databases">
        <title>Colonisation of extended spectrum b-lactamase- and carbapenemase-producing bacteria on hospital surfaces from low- and middle-income countries.</title>
        <authorList>
            <person name="Nieto-Rosado M."/>
            <person name="Sands K."/>
            <person name="Iregbu K."/>
            <person name="Zahra R."/>
            <person name="Mazarati J.B."/>
            <person name="Mehtar S."/>
            <person name="Barnards-Group B."/>
            <person name="Walsh T.R."/>
        </authorList>
    </citation>
    <scope>NUCLEOTIDE SEQUENCE</scope>
    <source>
        <strain evidence="3">PP-E493</strain>
    </source>
</reference>
<dbReference type="InterPro" id="IPR019080">
    <property type="entry name" value="YqaJ_viral_recombinase"/>
</dbReference>
<sequence length="350" mass="39720">MKIIPLTQGSESWLEWRGNGLGASLAHTIIGASHYDTAYQLWGEIIGIFPKQDLDRNPNVIRGKQFEDTARAVYEKHTNEKFPPLCIESQLGYPFIASLDGLSVNSKKKRVLEIKCPAPSTWDELVERKRLSLAFRTYYTQVQYQLLCCDGEAESGVLFFYNVETRQSLAFEILPEPAFQDWLKEQVLKFWDLVINRTPPELDLERDCITPDLTNSINTKEWKELTYQLVNVLSDKKALETKVDALDKQKRAIEQSIIDLLGGFKQGECFGVKVAVSRRTGSIDYQTAYNDLAAMTGQSVPLTKRNDSFSTRLSINRAQGEAITKEVIESVRAELIKTVSSTPNDYDFTL</sequence>
<comment type="caution">
    <text evidence="3">The sequence shown here is derived from an EMBL/GenBank/DDBJ whole genome shotgun (WGS) entry which is preliminary data.</text>
</comment>
<dbReference type="InterPro" id="IPR011335">
    <property type="entry name" value="Restrct_endonuc-II-like"/>
</dbReference>
<keyword evidence="1" id="KW-0175">Coiled coil</keyword>
<dbReference type="InterPro" id="IPR011604">
    <property type="entry name" value="PDDEXK-like_dom_sf"/>
</dbReference>
<dbReference type="Proteomes" id="UP001187859">
    <property type="component" value="Unassembled WGS sequence"/>
</dbReference>
<evidence type="ECO:0000313" key="4">
    <source>
        <dbReference type="Proteomes" id="UP001187859"/>
    </source>
</evidence>
<feature type="domain" description="YqaJ viral recombinase" evidence="2">
    <location>
        <begin position="13"/>
        <end position="149"/>
    </location>
</feature>
<dbReference type="SUPFAM" id="SSF52980">
    <property type="entry name" value="Restriction endonuclease-like"/>
    <property type="match status" value="1"/>
</dbReference>
<protein>
    <submittedName>
        <fullName evidence="3">YqaJ viral recombinase family protein</fullName>
    </submittedName>
</protein>
<proteinExistence type="predicted"/>
<dbReference type="InterPro" id="IPR051703">
    <property type="entry name" value="NF-kappa-B_Signaling_Reg"/>
</dbReference>
<dbReference type="Pfam" id="PF09588">
    <property type="entry name" value="YqaJ"/>
    <property type="match status" value="1"/>
</dbReference>
<evidence type="ECO:0000313" key="3">
    <source>
        <dbReference type="EMBL" id="MDV5393095.1"/>
    </source>
</evidence>
<dbReference type="NCBIfam" id="TIGR03033">
    <property type="entry name" value="phage_rel_nuc"/>
    <property type="match status" value="1"/>
</dbReference>
<dbReference type="PANTHER" id="PTHR46609:SF6">
    <property type="entry name" value="EXONUCLEASE, PHAGE-TYPE_RECB, C-TERMINAL DOMAIN-CONTAINING PROTEIN-RELATED"/>
    <property type="match status" value="1"/>
</dbReference>
<dbReference type="EMBL" id="JASGOQ010000003">
    <property type="protein sequence ID" value="MDV5393095.1"/>
    <property type="molecule type" value="Genomic_DNA"/>
</dbReference>
<dbReference type="PANTHER" id="PTHR46609">
    <property type="entry name" value="EXONUCLEASE, PHAGE-TYPE/RECB, C-TERMINAL DOMAIN-CONTAINING PROTEIN"/>
    <property type="match status" value="1"/>
</dbReference>
<name>A0AAE4Q4Y6_9GAMM</name>